<name>A0AAN6EXD7_EXODE</name>
<feature type="compositionally biased region" description="Acidic residues" evidence="1">
    <location>
        <begin position="212"/>
        <end position="229"/>
    </location>
</feature>
<feature type="compositionally biased region" description="Basic residues" evidence="1">
    <location>
        <begin position="72"/>
        <end position="85"/>
    </location>
</feature>
<dbReference type="InterPro" id="IPR054505">
    <property type="entry name" value="Myb_DNA-bind_8"/>
</dbReference>
<feature type="region of interest" description="Disordered" evidence="1">
    <location>
        <begin position="58"/>
        <end position="138"/>
    </location>
</feature>
<dbReference type="Proteomes" id="UP001161757">
    <property type="component" value="Unassembled WGS sequence"/>
</dbReference>
<evidence type="ECO:0000256" key="1">
    <source>
        <dbReference type="SAM" id="MobiDB-lite"/>
    </source>
</evidence>
<sequence length="452" mass="47460">MPKSSVCGHDIASVNCVSNAGSHDFHLRRTTSLASTTSWAATSSLPYCQATIKPLLPSSTSHLDSNMAPRVTKNKGSKAGTRRSTRNTAGNSSNFNSSNTNTTSATTTAAAAATTSTPTAGPTTPAPPATTTAAAAAATTRRRVDRIALTRAILQQQVGPVRVDYAALERRFPGVNRRALHTQVHRLGKDLQVPFVGTGRSHPRRKTRRDDEAEEESEAESESEGEGDTPDGGVPDPKDGGGGDYDKDKGNDGASAAAIADFYRSARNGVDKMAPKGEGSGKAAMSNEAFLSACIKHGKEKLSVNFDTLAEELKMSAGGAANKYRALMKQFESEGAAWANKDGTPTPQKPKPAAGSKRKAPVKKEPKDEEASDHEKADEADEPPKKKARGKGAKAKTDTTTRGTKKGGKKNAPLVTGEEAAALTVKSEEEGNVADDESDKEADDEVKAEATD</sequence>
<comment type="caution">
    <text evidence="3">The sequence shown here is derived from an EMBL/GenBank/DDBJ whole genome shotgun (WGS) entry which is preliminary data.</text>
</comment>
<feature type="region of interest" description="Disordered" evidence="1">
    <location>
        <begin position="191"/>
        <end position="253"/>
    </location>
</feature>
<accession>A0AAN6EXD7</accession>
<evidence type="ECO:0000313" key="3">
    <source>
        <dbReference type="EMBL" id="KAJ8992993.1"/>
    </source>
</evidence>
<feature type="compositionally biased region" description="Basic and acidic residues" evidence="1">
    <location>
        <begin position="362"/>
        <end position="385"/>
    </location>
</feature>
<feature type="compositionally biased region" description="Low complexity" evidence="1">
    <location>
        <begin position="87"/>
        <end position="138"/>
    </location>
</feature>
<dbReference type="EMBL" id="JAJGCB010000004">
    <property type="protein sequence ID" value="KAJ8992993.1"/>
    <property type="molecule type" value="Genomic_DNA"/>
</dbReference>
<feature type="compositionally biased region" description="Acidic residues" evidence="1">
    <location>
        <begin position="430"/>
        <end position="444"/>
    </location>
</feature>
<feature type="domain" description="Myb-like DNA-binding" evidence="2">
    <location>
        <begin position="287"/>
        <end position="332"/>
    </location>
</feature>
<gene>
    <name evidence="3" type="ORF">HRR80_003034</name>
</gene>
<feature type="region of interest" description="Disordered" evidence="1">
    <location>
        <begin position="336"/>
        <end position="452"/>
    </location>
</feature>
<evidence type="ECO:0000313" key="4">
    <source>
        <dbReference type="Proteomes" id="UP001161757"/>
    </source>
</evidence>
<dbReference type="AlphaFoldDB" id="A0AAN6EXD7"/>
<feature type="compositionally biased region" description="Basic and acidic residues" evidence="1">
    <location>
        <begin position="236"/>
        <end position="251"/>
    </location>
</feature>
<dbReference type="Pfam" id="PF22980">
    <property type="entry name" value="Myb_DNA-bind_8"/>
    <property type="match status" value="1"/>
</dbReference>
<protein>
    <recommendedName>
        <fullName evidence="2">Myb-like DNA-binding domain-containing protein</fullName>
    </recommendedName>
</protein>
<proteinExistence type="predicted"/>
<evidence type="ECO:0000259" key="2">
    <source>
        <dbReference type="Pfam" id="PF22980"/>
    </source>
</evidence>
<organism evidence="3 4">
    <name type="scientific">Exophiala dermatitidis</name>
    <name type="common">Black yeast-like fungus</name>
    <name type="synonym">Wangiella dermatitidis</name>
    <dbReference type="NCBI Taxonomy" id="5970"/>
    <lineage>
        <taxon>Eukaryota</taxon>
        <taxon>Fungi</taxon>
        <taxon>Dikarya</taxon>
        <taxon>Ascomycota</taxon>
        <taxon>Pezizomycotina</taxon>
        <taxon>Eurotiomycetes</taxon>
        <taxon>Chaetothyriomycetidae</taxon>
        <taxon>Chaetothyriales</taxon>
        <taxon>Herpotrichiellaceae</taxon>
        <taxon>Exophiala</taxon>
    </lineage>
</organism>
<reference evidence="3" key="1">
    <citation type="submission" date="2023-01" db="EMBL/GenBank/DDBJ databases">
        <title>Exophiala dermititidis isolated from Cystic Fibrosis Patient.</title>
        <authorList>
            <person name="Kurbessoian T."/>
            <person name="Crocker A."/>
            <person name="Murante D."/>
            <person name="Hogan D.A."/>
            <person name="Stajich J.E."/>
        </authorList>
    </citation>
    <scope>NUCLEOTIDE SEQUENCE</scope>
    <source>
        <strain evidence="3">Ex8</strain>
    </source>
</reference>